<sequence>MGTAILPALASAGLRWPLMRRLFAHCQALGPAQGRRRAMLGTLLLFEATVALATGLGYGLLYPTMSLAMCGWQP</sequence>
<organism evidence="2 3">
    <name type="scientific">Hymenobacter polaris</name>
    <dbReference type="NCBI Taxonomy" id="2682546"/>
    <lineage>
        <taxon>Bacteria</taxon>
        <taxon>Pseudomonadati</taxon>
        <taxon>Bacteroidota</taxon>
        <taxon>Cytophagia</taxon>
        <taxon>Cytophagales</taxon>
        <taxon>Hymenobacteraceae</taxon>
        <taxon>Hymenobacter</taxon>
    </lineage>
</organism>
<dbReference type="AlphaFoldDB" id="A0A7Y0FLS8"/>
<feature type="transmembrane region" description="Helical" evidence="1">
    <location>
        <begin position="40"/>
        <end position="61"/>
    </location>
</feature>
<comment type="caution">
    <text evidence="2">The sequence shown here is derived from an EMBL/GenBank/DDBJ whole genome shotgun (WGS) entry which is preliminary data.</text>
</comment>
<gene>
    <name evidence="2" type="ORF">HHL22_05770</name>
</gene>
<dbReference type="Proteomes" id="UP000559626">
    <property type="component" value="Unassembled WGS sequence"/>
</dbReference>
<evidence type="ECO:0000256" key="1">
    <source>
        <dbReference type="SAM" id="Phobius"/>
    </source>
</evidence>
<dbReference type="EMBL" id="JABBGH010000001">
    <property type="protein sequence ID" value="NML64709.1"/>
    <property type="molecule type" value="Genomic_DNA"/>
</dbReference>
<keyword evidence="1" id="KW-1133">Transmembrane helix</keyword>
<proteinExistence type="predicted"/>
<reference evidence="2 3" key="1">
    <citation type="submission" date="2020-04" db="EMBL/GenBank/DDBJ databases">
        <title>Hymenobacter polaris sp. nov., isolated from Arctic soil.</title>
        <authorList>
            <person name="Dahal R.H."/>
        </authorList>
    </citation>
    <scope>NUCLEOTIDE SEQUENCE [LARGE SCALE GENOMIC DNA]</scope>
    <source>
        <strain evidence="2 3">RP-2-7</strain>
    </source>
</reference>
<keyword evidence="1" id="KW-0472">Membrane</keyword>
<name>A0A7Y0FLS8_9BACT</name>
<evidence type="ECO:0000313" key="3">
    <source>
        <dbReference type="Proteomes" id="UP000559626"/>
    </source>
</evidence>
<keyword evidence="1" id="KW-0812">Transmembrane</keyword>
<evidence type="ECO:0000313" key="2">
    <source>
        <dbReference type="EMBL" id="NML64709.1"/>
    </source>
</evidence>
<protein>
    <submittedName>
        <fullName evidence="2">Uncharacterized protein</fullName>
    </submittedName>
</protein>
<keyword evidence="3" id="KW-1185">Reference proteome</keyword>
<accession>A0A7Y0FLS8</accession>
<dbReference type="RefSeq" id="WP_169529992.1">
    <property type="nucleotide sequence ID" value="NZ_JABBGH010000001.1"/>
</dbReference>